<gene>
    <name evidence="12" type="ORF">EDI_260730</name>
    <name evidence="13" type="ORF">EDI_278060</name>
</gene>
<keyword evidence="5" id="KW-0963">Cytoplasm</keyword>
<evidence type="ECO:0000256" key="9">
    <source>
        <dbReference type="ARBA" id="ARBA00034092"/>
    </source>
</evidence>
<dbReference type="PANTHER" id="PTHR11721">
    <property type="entry name" value="60S RIBOSOMAL PROTEIN L27A"/>
    <property type="match status" value="1"/>
</dbReference>
<dbReference type="OMA" id="QRNHEWK"/>
<reference evidence="13" key="2">
    <citation type="submission" date="2007-12" db="EMBL/GenBank/DDBJ databases">
        <authorList>
            <person name="Lorenzi H."/>
            <person name="Inman J."/>
            <person name="Schobel S."/>
            <person name="Amedeo P."/>
            <person name="Caler E."/>
        </authorList>
    </citation>
    <scope>NUCLEOTIDE SEQUENCE</scope>
    <source>
        <strain evidence="13">SAW760</strain>
    </source>
</reference>
<evidence type="ECO:0000256" key="6">
    <source>
        <dbReference type="ARBA" id="ARBA00022824"/>
    </source>
</evidence>
<proteinExistence type="inferred from homology"/>
<evidence type="ECO:0000256" key="5">
    <source>
        <dbReference type="ARBA" id="ARBA00022490"/>
    </source>
</evidence>
<dbReference type="KEGG" id="edi:EDI_278060"/>
<comment type="subcellular location">
    <subcellularLocation>
        <location evidence="2">Cytoplasm</location>
        <location evidence="2">Cytosol</location>
    </subcellularLocation>
    <subcellularLocation>
        <location evidence="1">Endoplasmic reticulum</location>
    </subcellularLocation>
</comment>
<reference evidence="14" key="1">
    <citation type="submission" date="2007-12" db="EMBL/GenBank/DDBJ databases">
        <title>Annotation of Entamoeba dispar SAW760.</title>
        <authorList>
            <person name="Lorenzi H."/>
            <person name="Inman J."/>
            <person name="Schobel S."/>
            <person name="Amedeo P."/>
            <person name="Caler E."/>
        </authorList>
    </citation>
    <scope>NUCLEOTIDE SEQUENCE [LARGE SCALE GENOMIC DNA]</scope>
    <source>
        <strain evidence="14">ATCC PRA-260 / SAW760</strain>
    </source>
</reference>
<dbReference type="SUPFAM" id="SSF52080">
    <property type="entry name" value="Ribosomal proteins L15p and L18e"/>
    <property type="match status" value="1"/>
</dbReference>
<dbReference type="GeneID" id="5881099"/>
<dbReference type="GO" id="GO:0022625">
    <property type="term" value="C:cytosolic large ribosomal subunit"/>
    <property type="evidence" value="ECO:0007669"/>
    <property type="project" value="TreeGrafter"/>
</dbReference>
<dbReference type="RefSeq" id="XP_001736118.1">
    <property type="nucleotide sequence ID" value="XM_001736066.1"/>
</dbReference>
<dbReference type="eggNOG" id="KOG1742">
    <property type="taxonomic scope" value="Eukaryota"/>
</dbReference>
<evidence type="ECO:0000313" key="13">
    <source>
        <dbReference type="EMBL" id="EDR27635.1"/>
    </source>
</evidence>
<dbReference type="GO" id="GO:0006412">
    <property type="term" value="P:translation"/>
    <property type="evidence" value="ECO:0007669"/>
    <property type="project" value="InterPro"/>
</dbReference>
<evidence type="ECO:0000259" key="11">
    <source>
        <dbReference type="Pfam" id="PF00828"/>
    </source>
</evidence>
<dbReference type="OrthoDB" id="61900at2759"/>
<feature type="domain" description="Large ribosomal subunit protein uL15/eL18" evidence="11">
    <location>
        <begin position="83"/>
        <end position="156"/>
    </location>
</feature>
<dbReference type="Proteomes" id="UP000008076">
    <property type="component" value="Unassembled WGS sequence"/>
</dbReference>
<dbReference type="InterPro" id="IPR021131">
    <property type="entry name" value="Ribosomal_uL15/eL18"/>
</dbReference>
<protein>
    <submittedName>
        <fullName evidence="13">60S ribosomal protein L27A-3</fullName>
    </submittedName>
</protein>
<dbReference type="KEGG" id="edi:EDI_260730"/>
<comment type="function">
    <text evidence="9">Component of the large ribosomal subunit. The ribosome is a large ribonucleoprotein complex responsible for the synthesis of proteins in the cell.</text>
</comment>
<dbReference type="AlphaFoldDB" id="B0ECU3"/>
<dbReference type="RefSeq" id="XP_001738166.1">
    <property type="nucleotide sequence ID" value="XM_001738114.1"/>
</dbReference>
<evidence type="ECO:0000256" key="3">
    <source>
        <dbReference type="ARBA" id="ARBA00007320"/>
    </source>
</evidence>
<evidence type="ECO:0000313" key="14">
    <source>
        <dbReference type="Proteomes" id="UP000008076"/>
    </source>
</evidence>
<evidence type="ECO:0000313" key="12">
    <source>
        <dbReference type="EMBL" id="EDR25527.1"/>
    </source>
</evidence>
<name>B0ECU3_ENTDS</name>
<evidence type="ECO:0000256" key="4">
    <source>
        <dbReference type="ARBA" id="ARBA00011133"/>
    </source>
</evidence>
<keyword evidence="14" id="KW-1185">Reference proteome</keyword>
<evidence type="ECO:0000256" key="8">
    <source>
        <dbReference type="ARBA" id="ARBA00023274"/>
    </source>
</evidence>
<dbReference type="HAMAP" id="MF_01341">
    <property type="entry name" value="Ribosomal_uL15"/>
    <property type="match status" value="1"/>
</dbReference>
<dbReference type="PROSITE" id="PS00475">
    <property type="entry name" value="RIBOSOMAL_L15"/>
    <property type="match status" value="1"/>
</dbReference>
<dbReference type="PANTHER" id="PTHR11721:SF3">
    <property type="entry name" value="LARGE RIBOSOMAL SUBUNIT PROTEIN UL15"/>
    <property type="match status" value="1"/>
</dbReference>
<dbReference type="EMBL" id="DS549501">
    <property type="protein sequence ID" value="EDR25527.1"/>
    <property type="molecule type" value="Genomic_DNA"/>
</dbReference>
<sequence>MIVPYQIFSFNATRFRQTRRRRGHVSMGYGRIGKHRKQRGGRGNAGGQHHRKTWFTTFHPDYFGKHGMRVFHLKANKYYCPSINVDSLWSLVGKDVQAQYKNAKVGEEVPVIDCVKHGYFKVLGKGFLPKQPVIVRARYFSEKAQQKIKAVGGACELTA</sequence>
<dbReference type="GO" id="GO:0003735">
    <property type="term" value="F:structural constituent of ribosome"/>
    <property type="evidence" value="ECO:0007669"/>
    <property type="project" value="InterPro"/>
</dbReference>
<organism evidence="14">
    <name type="scientific">Entamoeba dispar (strain ATCC PRA-260 / SAW760)</name>
    <dbReference type="NCBI Taxonomy" id="370354"/>
    <lineage>
        <taxon>Eukaryota</taxon>
        <taxon>Amoebozoa</taxon>
        <taxon>Evosea</taxon>
        <taxon>Archamoebae</taxon>
        <taxon>Mastigamoebida</taxon>
        <taxon>Entamoebidae</taxon>
        <taxon>Entamoeba</taxon>
    </lineage>
</organism>
<evidence type="ECO:0000256" key="2">
    <source>
        <dbReference type="ARBA" id="ARBA00004514"/>
    </source>
</evidence>
<comment type="subunit">
    <text evidence="4">Component of the large ribosomal subunit.</text>
</comment>
<evidence type="ECO:0000256" key="10">
    <source>
        <dbReference type="RuleBase" id="RU003888"/>
    </source>
</evidence>
<dbReference type="GO" id="GO:0005783">
    <property type="term" value="C:endoplasmic reticulum"/>
    <property type="evidence" value="ECO:0007669"/>
    <property type="project" value="UniProtKB-SubCell"/>
</dbReference>
<dbReference type="InterPro" id="IPR001196">
    <property type="entry name" value="Ribosomal_uL15_CS"/>
</dbReference>
<evidence type="ECO:0000256" key="7">
    <source>
        <dbReference type="ARBA" id="ARBA00022980"/>
    </source>
</evidence>
<dbReference type="FunFam" id="3.100.10.10:FF:000002">
    <property type="entry name" value="60S ribosomal protein L27a"/>
    <property type="match status" value="1"/>
</dbReference>
<dbReference type="VEuPathDB" id="AmoebaDB:EDI_260730"/>
<accession>B0ECU3</accession>
<keyword evidence="6" id="KW-0256">Endoplasmic reticulum</keyword>
<dbReference type="EMBL" id="DS548795">
    <property type="protein sequence ID" value="EDR27635.1"/>
    <property type="molecule type" value="Genomic_DNA"/>
</dbReference>
<keyword evidence="7 10" id="KW-0689">Ribosomal protein</keyword>
<dbReference type="Pfam" id="PF00828">
    <property type="entry name" value="Ribosomal_L27A"/>
    <property type="match status" value="1"/>
</dbReference>
<keyword evidence="8 10" id="KW-0687">Ribonucleoprotein</keyword>
<dbReference type="InterPro" id="IPR036227">
    <property type="entry name" value="Ribosomal_uL15/eL18_sf"/>
</dbReference>
<dbReference type="InterPro" id="IPR030878">
    <property type="entry name" value="Ribosomal_uL15"/>
</dbReference>
<comment type="similarity">
    <text evidence="3 10">Belongs to the universal ribosomal protein uL15 family.</text>
</comment>
<dbReference type="Gene3D" id="3.100.10.10">
    <property type="match status" value="1"/>
</dbReference>
<dbReference type="GeneID" id="5883237"/>
<dbReference type="VEuPathDB" id="AmoebaDB:EDI_278060"/>
<evidence type="ECO:0000256" key="1">
    <source>
        <dbReference type="ARBA" id="ARBA00004240"/>
    </source>
</evidence>